<gene>
    <name evidence="1" type="ORF">J422_05973</name>
</gene>
<sequence>MRRVLLFLIFFLPYIYAENVVIGEINLKYTISGEMTNNNPYPIFIALPDEYVVINTYKTLPLPNSGYCNLDIYQNSTNATYYLIKPELKYMTIFNGKKGFWLPPYTTVKLKMILPNISYALSINIPDEHNFRSVGPAICNKYGVIKLDNIYPNAKRDNIILDNFKLTVYGCLKLNDYSNAYSLIIPAPITFDEYKDIVIIPINDVDDKIWINYYDWLNGFMKVKRKKKLLDDYSDNGLLIDDLDINLDKNYPALAFTTTSTNQNLEFYYIVYWKRKSINLPDILD</sequence>
<keyword evidence="2" id="KW-1185">Reference proteome</keyword>
<dbReference type="OrthoDB" id="66027at2157"/>
<evidence type="ECO:0000313" key="1">
    <source>
        <dbReference type="EMBL" id="ENN95783.1"/>
    </source>
</evidence>
<accession>N6V0D3</accession>
<dbReference type="Proteomes" id="UP000053695">
    <property type="component" value="Unassembled WGS sequence"/>
</dbReference>
<dbReference type="STRING" id="1069083.GCA_000371805_00564"/>
<protein>
    <submittedName>
        <fullName evidence="1">Uncharacterized protein</fullName>
    </submittedName>
</protein>
<reference evidence="1 2" key="1">
    <citation type="journal article" date="2013" name="Genome Announc.">
        <title>Draft Genome Sequence of a Highly Flagellated, Fast-Swimming Archaeon, Methanocaldococcus villosus Strain KIN24-T80 (DSM 22612).</title>
        <authorList>
            <person name="Thennarasu S."/>
            <person name="Polireddy D."/>
            <person name="Antony A."/>
            <person name="Yada M.R."/>
            <person name="Algarawi S."/>
            <person name="Sivakumar N."/>
        </authorList>
    </citation>
    <scope>NUCLEOTIDE SEQUENCE [LARGE SCALE GENOMIC DNA]</scope>
    <source>
        <strain evidence="1 2">KIN24-T80</strain>
    </source>
</reference>
<comment type="caution">
    <text evidence="1">The sequence shown here is derived from an EMBL/GenBank/DDBJ whole genome shotgun (WGS) entry which is preliminary data.</text>
</comment>
<dbReference type="EMBL" id="APMM01000047">
    <property type="protein sequence ID" value="ENN95783.1"/>
    <property type="molecule type" value="Genomic_DNA"/>
</dbReference>
<dbReference type="PATRIC" id="fig|1069083.5.peg.1163"/>
<dbReference type="AlphaFoldDB" id="N6V0D3"/>
<name>N6V0D3_9EURY</name>
<proteinExistence type="predicted"/>
<dbReference type="RefSeq" id="WP_004593046.1">
    <property type="nucleotide sequence ID" value="NZ_APMM01000047.1"/>
</dbReference>
<evidence type="ECO:0000313" key="2">
    <source>
        <dbReference type="Proteomes" id="UP000053695"/>
    </source>
</evidence>
<organism evidence="1 2">
    <name type="scientific">Methanocaldococcus villosus KIN24-T80</name>
    <dbReference type="NCBI Taxonomy" id="1069083"/>
    <lineage>
        <taxon>Archaea</taxon>
        <taxon>Methanobacteriati</taxon>
        <taxon>Methanobacteriota</taxon>
        <taxon>Methanomada group</taxon>
        <taxon>Methanococci</taxon>
        <taxon>Methanococcales</taxon>
        <taxon>Methanocaldococcaceae</taxon>
        <taxon>Methanocaldococcus</taxon>
    </lineage>
</organism>